<dbReference type="STRING" id="525367.HMPREF0556_11974"/>
<gene>
    <name evidence="1" type="ORF">HMPREF0556_11974</name>
</gene>
<evidence type="ECO:0000313" key="1">
    <source>
        <dbReference type="EMBL" id="EFI83289.1"/>
    </source>
</evidence>
<protein>
    <submittedName>
        <fullName evidence="1">Uncharacterized protein</fullName>
    </submittedName>
</protein>
<comment type="caution">
    <text evidence="1">The sequence shown here is derived from an EMBL/GenBank/DDBJ whole genome shotgun (WGS) entry which is preliminary data.</text>
</comment>
<dbReference type="AlphaFoldDB" id="D7V157"/>
<dbReference type="RefSeq" id="WP_003755108.1">
    <property type="nucleotide sequence ID" value="NZ_GL538352.1"/>
</dbReference>
<proteinExistence type="predicted"/>
<accession>D7V157</accession>
<name>D7V157_LISGR</name>
<dbReference type="HOGENOM" id="CLU_2880497_0_0_9"/>
<evidence type="ECO:0000313" key="2">
    <source>
        <dbReference type="Proteomes" id="UP000010119"/>
    </source>
</evidence>
<reference evidence="1" key="1">
    <citation type="submission" date="2010-06" db="EMBL/GenBank/DDBJ databases">
        <authorList>
            <person name="Muzny D."/>
            <person name="Qin X."/>
            <person name="Buhay C."/>
            <person name="Dugan-Rocha S."/>
            <person name="Ding Y."/>
            <person name="Chen G."/>
            <person name="Hawes A."/>
            <person name="Holder M."/>
            <person name="Jhangiani S."/>
            <person name="Johnson A."/>
            <person name="Khan Z."/>
            <person name="Li Z."/>
            <person name="Liu W."/>
            <person name="Liu X."/>
            <person name="Perez L."/>
            <person name="Shen H."/>
            <person name="Wang Q."/>
            <person name="Watt J."/>
            <person name="Xi L."/>
            <person name="Xin Y."/>
            <person name="Zhou J."/>
            <person name="Deng J."/>
            <person name="Jiang H."/>
            <person name="Liu Y."/>
            <person name="Qu J."/>
            <person name="Song X.-Z."/>
            <person name="Zhang L."/>
            <person name="Villasana D."/>
            <person name="Johnson A."/>
            <person name="Liu J."/>
            <person name="Liyanage D."/>
            <person name="Lorensuhewa L."/>
            <person name="Robinson T."/>
            <person name="Song A."/>
            <person name="Song B.-B."/>
            <person name="Dinh H."/>
            <person name="Thornton R."/>
            <person name="Coyle M."/>
            <person name="Francisco L."/>
            <person name="Jackson L."/>
            <person name="Javaid M."/>
            <person name="Korchina V."/>
            <person name="Kovar C."/>
            <person name="Mata R."/>
            <person name="Mathew T."/>
            <person name="Ngo R."/>
            <person name="Nguyen L."/>
            <person name="Nguyen N."/>
            <person name="Okwuonu G."/>
            <person name="Ongeri F."/>
            <person name="Pham C."/>
            <person name="Simmons D."/>
            <person name="Wilczek-Boney K."/>
            <person name="Hale W."/>
            <person name="Jakkamsetti A."/>
            <person name="Pham P."/>
            <person name="Ruth R."/>
            <person name="San Lucas F."/>
            <person name="Warren J."/>
            <person name="Zhang J."/>
            <person name="Zhao Z."/>
            <person name="Zhou C."/>
            <person name="Zhu D."/>
            <person name="Lee S."/>
            <person name="Bess C."/>
            <person name="Blankenburg K."/>
            <person name="Forbes L."/>
            <person name="Fu Q."/>
            <person name="Gubbala S."/>
            <person name="Hirani K."/>
            <person name="Jayaseelan J.C."/>
            <person name="Lara F."/>
            <person name="Munidasa M."/>
            <person name="Palculict T."/>
            <person name="Patil S."/>
            <person name="Pu L.-L."/>
            <person name="Saada N."/>
            <person name="Tang L."/>
            <person name="Weissenberger G."/>
            <person name="Zhu Y."/>
            <person name="Hemphill L."/>
            <person name="Shang Y."/>
            <person name="Youmans B."/>
            <person name="Ayvaz T."/>
            <person name="Ross M."/>
            <person name="Santibanez J."/>
            <person name="Aqrawi P."/>
            <person name="Gross S."/>
            <person name="Joshi V."/>
            <person name="Fowler G."/>
            <person name="Nazareth L."/>
            <person name="Reid J."/>
            <person name="Worley K."/>
            <person name="Petrosino J."/>
            <person name="Highlander S."/>
            <person name="Gibbs R."/>
        </authorList>
    </citation>
    <scope>NUCLEOTIDE SEQUENCE [LARGE SCALE GENOMIC DNA]</scope>
    <source>
        <strain evidence="1">DSM 20601</strain>
    </source>
</reference>
<sequence>MKKFMLLGILVWILGSPFVMDRSVEAAVEPTPKHIENLTGIFETKGASSSSVSSDGGSDDHAK</sequence>
<dbReference type="Proteomes" id="UP000010119">
    <property type="component" value="Unassembled WGS sequence"/>
</dbReference>
<keyword evidence="2" id="KW-1185">Reference proteome</keyword>
<organism evidence="1 2">
    <name type="scientific">Listeria grayi DSM 20601</name>
    <dbReference type="NCBI Taxonomy" id="525367"/>
    <lineage>
        <taxon>Bacteria</taxon>
        <taxon>Bacillati</taxon>
        <taxon>Bacillota</taxon>
        <taxon>Bacilli</taxon>
        <taxon>Bacillales</taxon>
        <taxon>Listeriaceae</taxon>
        <taxon>Listeria</taxon>
    </lineage>
</organism>
<dbReference type="EMBL" id="ACCR02000005">
    <property type="protein sequence ID" value="EFI83289.1"/>
    <property type="molecule type" value="Genomic_DNA"/>
</dbReference>